<organism evidence="1 2">
    <name type="scientific">Nocardioides zeae</name>
    <dbReference type="NCBI Taxonomy" id="1457234"/>
    <lineage>
        <taxon>Bacteria</taxon>
        <taxon>Bacillati</taxon>
        <taxon>Actinomycetota</taxon>
        <taxon>Actinomycetes</taxon>
        <taxon>Propionibacteriales</taxon>
        <taxon>Nocardioidaceae</taxon>
        <taxon>Nocardioides</taxon>
    </lineage>
</organism>
<comment type="caution">
    <text evidence="1">The sequence shown here is derived from an EMBL/GenBank/DDBJ whole genome shotgun (WGS) entry which is preliminary data.</text>
</comment>
<dbReference type="Proteomes" id="UP001261666">
    <property type="component" value="Unassembled WGS sequence"/>
</dbReference>
<reference evidence="1" key="1">
    <citation type="submission" date="2023-08" db="EMBL/GenBank/DDBJ databases">
        <title>Functional and genomic diversity of the sorghum phyllosphere microbiome.</title>
        <authorList>
            <person name="Shade A."/>
        </authorList>
    </citation>
    <scope>NUCLEOTIDE SEQUENCE</scope>
    <source>
        <strain evidence="1">SORGH_AS_0885</strain>
    </source>
</reference>
<proteinExistence type="predicted"/>
<sequence length="345" mass="39201">MLVEAPERPRMKAAQPRKDRPGDTEVLIAGRRLRTTEVFDTYWTFASRRQQIYNDRIQGIGGPWTDDPILREHRFTNCYRAADRVSQYLISDVIYAGSQTFDEVVFRTLLFKLFNKIETWELLVEGLGETPTWRDFELDAYDELLSRKFDAGTRIYSAAYVMAPPKLGAERKHTNHLRLLRDMMNADLPQALTDADTMKEAFELLRAQPGIGDFLAFQYVIDLNYSAGLNFDEMDYVVAGPGAKDGIRKCFGPAAVGIESEVITYMAETQADHFDRLGLEFEGLNGRPLQLIDCQNLFCEVDKYARVAHPTVAGLSGRSRIKQKFAPAGPMPEGWFPPKWGINPI</sequence>
<accession>A0ACC6ICN0</accession>
<keyword evidence="2" id="KW-1185">Reference proteome</keyword>
<evidence type="ECO:0000313" key="1">
    <source>
        <dbReference type="EMBL" id="MDR6208403.1"/>
    </source>
</evidence>
<name>A0ACC6ICN0_9ACTN</name>
<protein>
    <submittedName>
        <fullName evidence="1">Uncharacterized protein</fullName>
    </submittedName>
</protein>
<dbReference type="EMBL" id="JAVIZJ010000001">
    <property type="protein sequence ID" value="MDR6208403.1"/>
    <property type="molecule type" value="Genomic_DNA"/>
</dbReference>
<evidence type="ECO:0000313" key="2">
    <source>
        <dbReference type="Proteomes" id="UP001261666"/>
    </source>
</evidence>
<gene>
    <name evidence="1" type="ORF">QE364_000091</name>
</gene>